<dbReference type="GeneID" id="92093255"/>
<accession>A0ABR1UHF8</accession>
<feature type="compositionally biased region" description="Acidic residues" evidence="1">
    <location>
        <begin position="110"/>
        <end position="120"/>
    </location>
</feature>
<dbReference type="EMBL" id="JAQQWL010000009">
    <property type="protein sequence ID" value="KAK8058335.1"/>
    <property type="molecule type" value="Genomic_DNA"/>
</dbReference>
<proteinExistence type="predicted"/>
<gene>
    <name evidence="2" type="ORF">PG994_008783</name>
</gene>
<evidence type="ECO:0000313" key="2">
    <source>
        <dbReference type="EMBL" id="KAK8058335.1"/>
    </source>
</evidence>
<feature type="compositionally biased region" description="Basic residues" evidence="1">
    <location>
        <begin position="91"/>
        <end position="100"/>
    </location>
</feature>
<sequence>MSQPLQLTAQEAKVLALSFKCHREKVSTDWEKLGRLSGYNLTLNINEKLDTAAGIGEAAKGKATSVTGASKRKHVEDEDDEDDEPAVPIKRTFRGKRAASKKSQVTVKDEDVEDDGDNVT</sequence>
<dbReference type="Proteomes" id="UP001480595">
    <property type="component" value="Unassembled WGS sequence"/>
</dbReference>
<keyword evidence="3" id="KW-1185">Reference proteome</keyword>
<name>A0ABR1UHF8_9PEZI</name>
<protein>
    <submittedName>
        <fullName evidence="2">Uncharacterized protein</fullName>
    </submittedName>
</protein>
<comment type="caution">
    <text evidence="2">The sequence shown here is derived from an EMBL/GenBank/DDBJ whole genome shotgun (WGS) entry which is preliminary data.</text>
</comment>
<feature type="region of interest" description="Disordered" evidence="1">
    <location>
        <begin position="58"/>
        <end position="120"/>
    </location>
</feature>
<dbReference type="RefSeq" id="XP_066713781.1">
    <property type="nucleotide sequence ID" value="XM_066860192.1"/>
</dbReference>
<evidence type="ECO:0000313" key="3">
    <source>
        <dbReference type="Proteomes" id="UP001480595"/>
    </source>
</evidence>
<evidence type="ECO:0000256" key="1">
    <source>
        <dbReference type="SAM" id="MobiDB-lite"/>
    </source>
</evidence>
<organism evidence="2 3">
    <name type="scientific">Apiospora phragmitis</name>
    <dbReference type="NCBI Taxonomy" id="2905665"/>
    <lineage>
        <taxon>Eukaryota</taxon>
        <taxon>Fungi</taxon>
        <taxon>Dikarya</taxon>
        <taxon>Ascomycota</taxon>
        <taxon>Pezizomycotina</taxon>
        <taxon>Sordariomycetes</taxon>
        <taxon>Xylariomycetidae</taxon>
        <taxon>Amphisphaeriales</taxon>
        <taxon>Apiosporaceae</taxon>
        <taxon>Apiospora</taxon>
    </lineage>
</organism>
<reference evidence="2 3" key="1">
    <citation type="submission" date="2023-01" db="EMBL/GenBank/DDBJ databases">
        <title>Analysis of 21 Apiospora genomes using comparative genomics revels a genus with tremendous synthesis potential of carbohydrate active enzymes and secondary metabolites.</title>
        <authorList>
            <person name="Sorensen T."/>
        </authorList>
    </citation>
    <scope>NUCLEOTIDE SEQUENCE [LARGE SCALE GENOMIC DNA]</scope>
    <source>
        <strain evidence="2 3">CBS 135458</strain>
    </source>
</reference>